<dbReference type="RefSeq" id="WP_251875340.1">
    <property type="nucleotide sequence ID" value="NZ_CP082275.1"/>
</dbReference>
<dbReference type="Proteomes" id="UP001056255">
    <property type="component" value="Chromosome I"/>
</dbReference>
<evidence type="ECO:0000313" key="2">
    <source>
        <dbReference type="EMBL" id="USH01214.1"/>
    </source>
</evidence>
<evidence type="ECO:0000256" key="1">
    <source>
        <dbReference type="SAM" id="Coils"/>
    </source>
</evidence>
<dbReference type="PROSITE" id="PS51257">
    <property type="entry name" value="PROKAR_LIPOPROTEIN"/>
    <property type="match status" value="1"/>
</dbReference>
<dbReference type="EMBL" id="CP082275">
    <property type="protein sequence ID" value="USH01214.1"/>
    <property type="molecule type" value="Genomic_DNA"/>
</dbReference>
<keyword evidence="1" id="KW-0175">Coiled coil</keyword>
<proteinExistence type="predicted"/>
<accession>A0ABY4WNZ3</accession>
<name>A0ABY4WNZ3_9GAMM</name>
<organism evidence="2 3">
    <name type="scientific">Grimontia kaedaensis</name>
    <dbReference type="NCBI Taxonomy" id="2872157"/>
    <lineage>
        <taxon>Bacteria</taxon>
        <taxon>Pseudomonadati</taxon>
        <taxon>Pseudomonadota</taxon>
        <taxon>Gammaproteobacteria</taxon>
        <taxon>Vibrionales</taxon>
        <taxon>Vibrionaceae</taxon>
        <taxon>Grimontia</taxon>
    </lineage>
</organism>
<feature type="coiled-coil region" evidence="1">
    <location>
        <begin position="166"/>
        <end position="193"/>
    </location>
</feature>
<sequence length="372" mass="41032">MKSEKLELKIISLSRPLVMLVLTLVLGACTSGTVTRSFDEITSDFDNEGFFSQMFGWPFQSKVLSVSGMLPVPDLGETCNTSGRRGAFTIFCYNPHKPTYSATFNYLGSDVSTKESHSYLNKLKSLEAEIGAYQNLVVQRALIDFQSEDKKCSRKPEDATKQSADCTQLNSKYTELNEKVEAMAESINQMQVDNGVIAYTWEAKSSGGGSATASESNKGVVDLSKGISGFALLHGIRIKTLVIGNDFNDMYLKMSGGWYPKQLKMPTTIIQARHIVYGSVENVNAIIEAAVKASDVKGAKIKDIEAKVNLALRRVLSNRGALSLVSYERKRLNRYGEDELNVTSSQELPFLTTYAVFTNLTDLFDSAPSKMF</sequence>
<protein>
    <recommendedName>
        <fullName evidence="4">Lipoprotein</fullName>
    </recommendedName>
</protein>
<gene>
    <name evidence="2" type="ORF">K6Q96_09745</name>
</gene>
<evidence type="ECO:0000313" key="3">
    <source>
        <dbReference type="Proteomes" id="UP001056255"/>
    </source>
</evidence>
<reference evidence="2" key="1">
    <citation type="submission" date="2021-08" db="EMBL/GenBank/DDBJ databases">
        <authorList>
            <person name="Sakaguchi M."/>
            <person name="Kikuchi T."/>
            <person name="Urbanczyk H."/>
        </authorList>
    </citation>
    <scope>NUCLEOTIDE SEQUENCE</scope>
    <source>
        <strain evidence="2">020920N</strain>
    </source>
</reference>
<evidence type="ECO:0008006" key="4">
    <source>
        <dbReference type="Google" id="ProtNLM"/>
    </source>
</evidence>
<keyword evidence="3" id="KW-1185">Reference proteome</keyword>